<reference evidence="5" key="1">
    <citation type="journal article" date="2018" name="Front. Microbiol.">
        <title>Genome-Based Analysis Reveals the Taxonomy and Diversity of the Family Idiomarinaceae.</title>
        <authorList>
            <person name="Liu Y."/>
            <person name="Lai Q."/>
            <person name="Shao Z."/>
        </authorList>
    </citation>
    <scope>NUCLEOTIDE SEQUENCE [LARGE SCALE GENOMIC DNA]</scope>
    <source>
        <strain evidence="5">BH195</strain>
    </source>
</reference>
<proteinExistence type="predicted"/>
<comment type="caution">
    <text evidence="4">The sequence shown here is derived from an EMBL/GenBank/DDBJ whole genome shotgun (WGS) entry which is preliminary data.</text>
</comment>
<feature type="region of interest" description="Disordered" evidence="3">
    <location>
        <begin position="1"/>
        <end position="80"/>
    </location>
</feature>
<evidence type="ECO:0000313" key="4">
    <source>
        <dbReference type="EMBL" id="RUO52701.1"/>
    </source>
</evidence>
<organism evidence="4 5">
    <name type="scientific">Pseudidiomarina halophila</name>
    <dbReference type="NCBI Taxonomy" id="1449799"/>
    <lineage>
        <taxon>Bacteria</taxon>
        <taxon>Pseudomonadati</taxon>
        <taxon>Pseudomonadota</taxon>
        <taxon>Gammaproteobacteria</taxon>
        <taxon>Alteromonadales</taxon>
        <taxon>Idiomarinaceae</taxon>
        <taxon>Pseudidiomarina</taxon>
    </lineage>
</organism>
<dbReference type="GO" id="GO:0042254">
    <property type="term" value="P:ribosome biogenesis"/>
    <property type="evidence" value="ECO:0007669"/>
    <property type="project" value="UniProtKB-KW"/>
</dbReference>
<dbReference type="InterPro" id="IPR007336">
    <property type="entry name" value="YihI"/>
</dbReference>
<evidence type="ECO:0008006" key="6">
    <source>
        <dbReference type="Google" id="ProtNLM"/>
    </source>
</evidence>
<evidence type="ECO:0000256" key="1">
    <source>
        <dbReference type="ARBA" id="ARBA00022468"/>
    </source>
</evidence>
<name>A0A432XVT4_9GAMM</name>
<dbReference type="RefSeq" id="WP_126763101.1">
    <property type="nucleotide sequence ID" value="NZ_JBHLTZ010000012.1"/>
</dbReference>
<dbReference type="Pfam" id="PF04220">
    <property type="entry name" value="YihI"/>
    <property type="match status" value="1"/>
</dbReference>
<dbReference type="GO" id="GO:0005096">
    <property type="term" value="F:GTPase activator activity"/>
    <property type="evidence" value="ECO:0007669"/>
    <property type="project" value="UniProtKB-KW"/>
</dbReference>
<dbReference type="AlphaFoldDB" id="A0A432XVT4"/>
<dbReference type="EMBL" id="PIPW01000002">
    <property type="protein sequence ID" value="RUO52701.1"/>
    <property type="molecule type" value="Genomic_DNA"/>
</dbReference>
<evidence type="ECO:0000256" key="2">
    <source>
        <dbReference type="ARBA" id="ARBA00022517"/>
    </source>
</evidence>
<keyword evidence="5" id="KW-1185">Reference proteome</keyword>
<feature type="compositionally biased region" description="Basic and acidic residues" evidence="3">
    <location>
        <begin position="19"/>
        <end position="32"/>
    </location>
</feature>
<dbReference type="Proteomes" id="UP000287198">
    <property type="component" value="Unassembled WGS sequence"/>
</dbReference>
<keyword evidence="1" id="KW-0343">GTPase activation</keyword>
<gene>
    <name evidence="4" type="ORF">CWI69_06585</name>
</gene>
<keyword evidence="2" id="KW-0690">Ribosome biogenesis</keyword>
<dbReference type="OrthoDB" id="5677577at2"/>
<evidence type="ECO:0000256" key="3">
    <source>
        <dbReference type="SAM" id="MobiDB-lite"/>
    </source>
</evidence>
<dbReference type="NCBIfam" id="NF003560">
    <property type="entry name" value="PRK05244.1-1"/>
    <property type="match status" value="1"/>
</dbReference>
<protein>
    <recommendedName>
        <fullName evidence="6">GTPase-activating protein</fullName>
    </recommendedName>
</protein>
<sequence length="157" mass="17229">MTRKKKTRKTGPLALSNKPKADLKRIATDPGKHKGKGHKPGSRFNVATAKHKAGSAPIDQSDPRFGSKKPVQLVNPNAGQPVTTSASFDYAAAQAELQALENDSKLQALLERIEEGDDLTAEEEAYVDTRTERFEQLAEQLGIALDDDDDNWEDDDE</sequence>
<accession>A0A432XVT4</accession>
<evidence type="ECO:0000313" key="5">
    <source>
        <dbReference type="Proteomes" id="UP000287198"/>
    </source>
</evidence>